<dbReference type="AlphaFoldDB" id="A0A346PIB4"/>
<reference evidence="2" key="1">
    <citation type="submission" date="2017-10" db="EMBL/GenBank/DDBJ databases">
        <title>Phenotypic and genomic properties of facultatively anaerobic sulfur-reducing natronoarchaea from hypersaline soda lakes.</title>
        <authorList>
            <person name="Sorokin D.Y."/>
            <person name="Kublanov I.V."/>
            <person name="Roman P."/>
            <person name="Sinninghe Damste J.S."/>
            <person name="Golyshin P.N."/>
            <person name="Rojo D."/>
            <person name="Ciordia S."/>
            <person name="Mena Md.C."/>
            <person name="Ferrer M."/>
            <person name="Messina E."/>
            <person name="Smedile F."/>
            <person name="La Spada G."/>
            <person name="La Cono V."/>
            <person name="Yakimov M.M."/>
        </authorList>
    </citation>
    <scope>NUCLEOTIDE SEQUENCE [LARGE SCALE GENOMIC DNA]</scope>
    <source>
        <strain evidence="2">AArc1</strain>
    </source>
</reference>
<sequence>MDANVQRVYRLLAAREHPNWVGRTAASWVGRDPDKTDSMTARCSVPVVFNTD</sequence>
<proteinExistence type="predicted"/>
<accession>A0A346PIB4</accession>
<organism evidence="1 2">
    <name type="scientific">Natrarchaeobaculum sulfurireducens</name>
    <dbReference type="NCBI Taxonomy" id="2044521"/>
    <lineage>
        <taxon>Archaea</taxon>
        <taxon>Methanobacteriati</taxon>
        <taxon>Methanobacteriota</taxon>
        <taxon>Stenosarchaea group</taxon>
        <taxon>Halobacteria</taxon>
        <taxon>Halobacteriales</taxon>
        <taxon>Natrialbaceae</taxon>
        <taxon>Natrarchaeobaculum</taxon>
    </lineage>
</organism>
<dbReference type="Proteomes" id="UP000258707">
    <property type="component" value="Chromosome"/>
</dbReference>
<dbReference type="KEGG" id="nan:AArc1_2951"/>
<protein>
    <submittedName>
        <fullName evidence="1">Uncharacterized protein</fullName>
    </submittedName>
</protein>
<dbReference type="EMBL" id="CP024047">
    <property type="protein sequence ID" value="AXR79259.1"/>
    <property type="molecule type" value="Genomic_DNA"/>
</dbReference>
<name>A0A346PIB4_9EURY</name>
<evidence type="ECO:0000313" key="1">
    <source>
        <dbReference type="EMBL" id="AXR79259.1"/>
    </source>
</evidence>
<gene>
    <name evidence="1" type="ORF">AArc1_2951</name>
</gene>
<evidence type="ECO:0000313" key="2">
    <source>
        <dbReference type="Proteomes" id="UP000258707"/>
    </source>
</evidence>